<dbReference type="InterPro" id="IPR003406">
    <property type="entry name" value="Glyco_trans_14"/>
</dbReference>
<accession>A0AAN8UQ93</accession>
<organism evidence="6 7">
    <name type="scientific">Dillenia turbinata</name>
    <dbReference type="NCBI Taxonomy" id="194707"/>
    <lineage>
        <taxon>Eukaryota</taxon>
        <taxon>Viridiplantae</taxon>
        <taxon>Streptophyta</taxon>
        <taxon>Embryophyta</taxon>
        <taxon>Tracheophyta</taxon>
        <taxon>Spermatophyta</taxon>
        <taxon>Magnoliopsida</taxon>
        <taxon>eudicotyledons</taxon>
        <taxon>Gunneridae</taxon>
        <taxon>Pentapetalae</taxon>
        <taxon>Dilleniales</taxon>
        <taxon>Dilleniaceae</taxon>
        <taxon>Dillenia</taxon>
    </lineage>
</organism>
<keyword evidence="7" id="KW-1185">Reference proteome</keyword>
<evidence type="ECO:0000313" key="7">
    <source>
        <dbReference type="Proteomes" id="UP001370490"/>
    </source>
</evidence>
<dbReference type="PANTHER" id="PTHR31042:SF20">
    <property type="entry name" value="CORE-2_I-BRANCHING BETA-1,6-N-ACETYLGLUCOSAMINYLTRANSFERASE FAMILY PROTEIN"/>
    <property type="match status" value="1"/>
</dbReference>
<evidence type="ECO:0000256" key="3">
    <source>
        <dbReference type="ARBA" id="ARBA00022679"/>
    </source>
</evidence>
<dbReference type="GO" id="GO:0016020">
    <property type="term" value="C:membrane"/>
    <property type="evidence" value="ECO:0007669"/>
    <property type="project" value="UniProtKB-SubCell"/>
</dbReference>
<evidence type="ECO:0000256" key="5">
    <source>
        <dbReference type="ARBA" id="ARBA00023180"/>
    </source>
</evidence>
<reference evidence="6 7" key="1">
    <citation type="submission" date="2023-12" db="EMBL/GenBank/DDBJ databases">
        <title>A high-quality genome assembly for Dillenia turbinata (Dilleniales).</title>
        <authorList>
            <person name="Chanderbali A."/>
        </authorList>
    </citation>
    <scope>NUCLEOTIDE SEQUENCE [LARGE SCALE GENOMIC DNA]</scope>
    <source>
        <strain evidence="6">LSX21</strain>
        <tissue evidence="6">Leaf</tissue>
    </source>
</reference>
<proteinExistence type="predicted"/>
<protein>
    <submittedName>
        <fullName evidence="6">Glycosyl transferase, family 14</fullName>
    </submittedName>
</protein>
<dbReference type="AlphaFoldDB" id="A0AAN8UQ93"/>
<comment type="subcellular location">
    <subcellularLocation>
        <location evidence="1">Membrane</location>
        <topology evidence="1">Single-pass type II membrane protein</topology>
    </subcellularLocation>
</comment>
<dbReference type="InterPro" id="IPR044174">
    <property type="entry name" value="BC10-like"/>
</dbReference>
<evidence type="ECO:0000256" key="2">
    <source>
        <dbReference type="ARBA" id="ARBA00022676"/>
    </source>
</evidence>
<evidence type="ECO:0000256" key="1">
    <source>
        <dbReference type="ARBA" id="ARBA00004606"/>
    </source>
</evidence>
<dbReference type="GO" id="GO:0016757">
    <property type="term" value="F:glycosyltransferase activity"/>
    <property type="evidence" value="ECO:0007669"/>
    <property type="project" value="UniProtKB-KW"/>
</dbReference>
<keyword evidence="5" id="KW-0325">Glycoprotein</keyword>
<gene>
    <name evidence="6" type="ORF">RJ641_014881</name>
</gene>
<comment type="caution">
    <text evidence="6">The sequence shown here is derived from an EMBL/GenBank/DDBJ whole genome shotgun (WGS) entry which is preliminary data.</text>
</comment>
<keyword evidence="3 6" id="KW-0808">Transferase</keyword>
<evidence type="ECO:0000256" key="4">
    <source>
        <dbReference type="ARBA" id="ARBA00023136"/>
    </source>
</evidence>
<evidence type="ECO:0000313" key="6">
    <source>
        <dbReference type="EMBL" id="KAK6921203.1"/>
    </source>
</evidence>
<keyword evidence="2" id="KW-0328">Glycosyltransferase</keyword>
<dbReference type="PANTHER" id="PTHR31042">
    <property type="entry name" value="CORE-2/I-BRANCHING BETA-1,6-N-ACETYLGLUCOSAMINYLTRANSFERASE FAMILY PROTEIN-RELATED"/>
    <property type="match status" value="1"/>
</dbReference>
<name>A0AAN8UQ93_9MAGN</name>
<dbReference type="EMBL" id="JBAMMX010000020">
    <property type="protein sequence ID" value="KAK6921203.1"/>
    <property type="molecule type" value="Genomic_DNA"/>
</dbReference>
<dbReference type="Pfam" id="PF02485">
    <property type="entry name" value="Branch"/>
    <property type="match status" value="1"/>
</dbReference>
<sequence length="251" mass="29272">MDYARLGTKTEILGLISTRASDWPWLLLYKPDKSLGRVGQGPVLEWGKVSMIDAERRFLANALLDFSNERFMLLSESRIPLYNFTTIYNYLIYSDQTSIGSFDDPRKVGRGRYNRNMYPTITISDWRKGSQWFEVNHKVAIEIISDKKYYPIFVEHCHKPCFMDEHYFPTLVHILSPKENSCRSLTWVDWSIIGPHPGRFGREAFSMEFLDQIWFGANCTYNGMPTSICFLFARKFLPTTVKPLLELLFSS</sequence>
<keyword evidence="4" id="KW-0472">Membrane</keyword>
<dbReference type="Proteomes" id="UP001370490">
    <property type="component" value="Unassembled WGS sequence"/>
</dbReference>